<feature type="binding site" evidence="10">
    <location>
        <position position="178"/>
    </location>
    <ligand>
        <name>Mg(2+)</name>
        <dbReference type="ChEBI" id="CHEBI:18420"/>
    </ligand>
</feature>
<comment type="caution">
    <text evidence="11">The sequence shown here is derived from an EMBL/GenBank/DDBJ whole genome shotgun (WGS) entry which is preliminary data.</text>
</comment>
<dbReference type="SUPFAM" id="SSF56784">
    <property type="entry name" value="HAD-like"/>
    <property type="match status" value="1"/>
</dbReference>
<reference evidence="11 12" key="1">
    <citation type="submission" date="2018-07" db="EMBL/GenBank/DDBJ databases">
        <title>Venubactetium sediminum gen. nov., sp. nov., isolated from a marine solar saltern.</title>
        <authorList>
            <person name="Wang S."/>
        </authorList>
    </citation>
    <scope>NUCLEOTIDE SEQUENCE [LARGE SCALE GENOMIC DNA]</scope>
    <source>
        <strain evidence="11 12">WD2A32</strain>
    </source>
</reference>
<dbReference type="EC" id="3.1.3.18" evidence="5 10"/>
<evidence type="ECO:0000256" key="1">
    <source>
        <dbReference type="ARBA" id="ARBA00000830"/>
    </source>
</evidence>
<evidence type="ECO:0000256" key="4">
    <source>
        <dbReference type="ARBA" id="ARBA00006171"/>
    </source>
</evidence>
<dbReference type="InterPro" id="IPR023198">
    <property type="entry name" value="PGP-like_dom2"/>
</dbReference>
<evidence type="ECO:0000256" key="7">
    <source>
        <dbReference type="ARBA" id="ARBA00022801"/>
    </source>
</evidence>
<dbReference type="Proteomes" id="UP000253941">
    <property type="component" value="Unassembled WGS sequence"/>
</dbReference>
<dbReference type="HAMAP" id="MF_00495">
    <property type="entry name" value="GPH_hydrolase_bact"/>
    <property type="match status" value="1"/>
</dbReference>
<dbReference type="GO" id="GO:0008967">
    <property type="term" value="F:phosphoglycolate phosphatase activity"/>
    <property type="evidence" value="ECO:0007669"/>
    <property type="project" value="UniProtKB-UniRule"/>
</dbReference>
<protein>
    <recommendedName>
        <fullName evidence="5 10">Phosphoglycolate phosphatase</fullName>
        <shortName evidence="10">PGP</shortName>
        <shortName evidence="10">PGPase</shortName>
        <ecNumber evidence="5 10">3.1.3.18</ecNumber>
    </recommendedName>
</protein>
<evidence type="ECO:0000256" key="6">
    <source>
        <dbReference type="ARBA" id="ARBA00022723"/>
    </source>
</evidence>
<comment type="function">
    <text evidence="10">Specifically catalyzes the dephosphorylation of 2-phosphoglycolate. Is involved in the dissimilation of the intracellular 2-phosphoglycolate formed during the DNA repair of 3'-phosphoglycolate ends, a major class of DNA lesions induced by oxidative stress.</text>
</comment>
<organism evidence="11 12">
    <name type="scientific">Ferruginivarius sediminum</name>
    <dbReference type="NCBI Taxonomy" id="2661937"/>
    <lineage>
        <taxon>Bacteria</taxon>
        <taxon>Pseudomonadati</taxon>
        <taxon>Pseudomonadota</taxon>
        <taxon>Alphaproteobacteria</taxon>
        <taxon>Rhodospirillales</taxon>
        <taxon>Rhodospirillaceae</taxon>
        <taxon>Ferruginivarius</taxon>
    </lineage>
</organism>
<keyword evidence="9 10" id="KW-0119">Carbohydrate metabolism</keyword>
<accession>A0A369TAR2</accession>
<evidence type="ECO:0000256" key="2">
    <source>
        <dbReference type="ARBA" id="ARBA00001946"/>
    </source>
</evidence>
<dbReference type="Gene3D" id="1.10.150.240">
    <property type="entry name" value="Putative phosphatase, domain 2"/>
    <property type="match status" value="1"/>
</dbReference>
<dbReference type="InterPro" id="IPR037512">
    <property type="entry name" value="PGPase_prok"/>
</dbReference>
<gene>
    <name evidence="11" type="ORF">DRB17_11650</name>
</gene>
<feature type="binding site" evidence="10">
    <location>
        <position position="15"/>
    </location>
    <ligand>
        <name>Mg(2+)</name>
        <dbReference type="ChEBI" id="CHEBI:18420"/>
    </ligand>
</feature>
<feature type="binding site" evidence="10">
    <location>
        <position position="13"/>
    </location>
    <ligand>
        <name>Mg(2+)</name>
        <dbReference type="ChEBI" id="CHEBI:18420"/>
    </ligand>
</feature>
<comment type="catalytic activity">
    <reaction evidence="1 10">
        <text>2-phosphoglycolate + H2O = glycolate + phosphate</text>
        <dbReference type="Rhea" id="RHEA:14369"/>
        <dbReference type="ChEBI" id="CHEBI:15377"/>
        <dbReference type="ChEBI" id="CHEBI:29805"/>
        <dbReference type="ChEBI" id="CHEBI:43474"/>
        <dbReference type="ChEBI" id="CHEBI:58033"/>
        <dbReference type="EC" id="3.1.3.18"/>
    </reaction>
</comment>
<dbReference type="GO" id="GO:0046872">
    <property type="term" value="F:metal ion binding"/>
    <property type="evidence" value="ECO:0007669"/>
    <property type="project" value="UniProtKB-KW"/>
</dbReference>
<comment type="pathway">
    <text evidence="3 10">Organic acid metabolism; glycolate biosynthesis; glycolate from 2-phosphoglycolate: step 1/1.</text>
</comment>
<dbReference type="GO" id="GO:0006281">
    <property type="term" value="P:DNA repair"/>
    <property type="evidence" value="ECO:0007669"/>
    <property type="project" value="TreeGrafter"/>
</dbReference>
<name>A0A369TAR2_9PROT</name>
<dbReference type="InterPro" id="IPR006439">
    <property type="entry name" value="HAD-SF_hydro_IA"/>
</dbReference>
<keyword evidence="7 10" id="KW-0378">Hydrolase</keyword>
<dbReference type="SFLD" id="SFLDS00003">
    <property type="entry name" value="Haloacid_Dehalogenase"/>
    <property type="match status" value="1"/>
</dbReference>
<evidence type="ECO:0000313" key="11">
    <source>
        <dbReference type="EMBL" id="RDD61584.1"/>
    </source>
</evidence>
<dbReference type="InterPro" id="IPR036412">
    <property type="entry name" value="HAD-like_sf"/>
</dbReference>
<dbReference type="NCBIfam" id="TIGR01549">
    <property type="entry name" value="HAD-SF-IA-v1"/>
    <property type="match status" value="1"/>
</dbReference>
<evidence type="ECO:0000256" key="5">
    <source>
        <dbReference type="ARBA" id="ARBA00013078"/>
    </source>
</evidence>
<dbReference type="PANTHER" id="PTHR43434">
    <property type="entry name" value="PHOSPHOGLYCOLATE PHOSPHATASE"/>
    <property type="match status" value="1"/>
</dbReference>
<evidence type="ECO:0000256" key="10">
    <source>
        <dbReference type="HAMAP-Rule" id="MF_00495"/>
    </source>
</evidence>
<keyword evidence="12" id="KW-1185">Reference proteome</keyword>
<dbReference type="GO" id="GO:0046295">
    <property type="term" value="P:glycolate biosynthetic process"/>
    <property type="evidence" value="ECO:0007669"/>
    <property type="project" value="UniProtKB-UniRule"/>
</dbReference>
<keyword evidence="8 10" id="KW-0460">Magnesium</keyword>
<dbReference type="InterPro" id="IPR041492">
    <property type="entry name" value="HAD_2"/>
</dbReference>
<dbReference type="InterPro" id="IPR023214">
    <property type="entry name" value="HAD_sf"/>
</dbReference>
<dbReference type="UniPathway" id="UPA00865">
    <property type="reaction ID" value="UER00834"/>
</dbReference>
<comment type="similarity">
    <text evidence="4 10">Belongs to the HAD-like hydrolase superfamily. CbbY/CbbZ/Gph/YieH family.</text>
</comment>
<comment type="cofactor">
    <cofactor evidence="2 10">
        <name>Mg(2+)</name>
        <dbReference type="ChEBI" id="CHEBI:18420"/>
    </cofactor>
</comment>
<feature type="active site" description="Nucleophile" evidence="10">
    <location>
        <position position="13"/>
    </location>
</feature>
<dbReference type="EMBL" id="QPMH01000010">
    <property type="protein sequence ID" value="RDD61584.1"/>
    <property type="molecule type" value="Genomic_DNA"/>
</dbReference>
<proteinExistence type="inferred from homology"/>
<dbReference type="GO" id="GO:0005829">
    <property type="term" value="C:cytosol"/>
    <property type="evidence" value="ECO:0007669"/>
    <property type="project" value="TreeGrafter"/>
</dbReference>
<evidence type="ECO:0000313" key="12">
    <source>
        <dbReference type="Proteomes" id="UP000253941"/>
    </source>
</evidence>
<evidence type="ECO:0000256" key="9">
    <source>
        <dbReference type="ARBA" id="ARBA00023277"/>
    </source>
</evidence>
<evidence type="ECO:0000256" key="3">
    <source>
        <dbReference type="ARBA" id="ARBA00004818"/>
    </source>
</evidence>
<dbReference type="AlphaFoldDB" id="A0A369TAR2"/>
<dbReference type="InterPro" id="IPR050155">
    <property type="entry name" value="HAD-like_hydrolase_sf"/>
</dbReference>
<dbReference type="SFLD" id="SFLDG01129">
    <property type="entry name" value="C1.5:_HAD__Beta-PGM__Phosphata"/>
    <property type="match status" value="1"/>
</dbReference>
<keyword evidence="6 10" id="KW-0479">Metal-binding</keyword>
<evidence type="ECO:0000256" key="8">
    <source>
        <dbReference type="ARBA" id="ARBA00022842"/>
    </source>
</evidence>
<dbReference type="GO" id="GO:0005975">
    <property type="term" value="P:carbohydrate metabolic process"/>
    <property type="evidence" value="ECO:0007669"/>
    <property type="project" value="InterPro"/>
</dbReference>
<sequence>METRPMAPVLLCDLDGTLVDTVADLTVALNRLLTERGLGTLPQRRVRGLVGRGAARLVESGLAEMGGAVGPDGLSACVARFLEIYEAAPAVHSRPYPGVIETLTSLRAAGWRLGVCTNKPQAPSEAILDAFELSPFFEAVGGGDRFPVRKPDGGHLHATLELIMGGDAKAARAVLVGDSRTDLDAARNARLPVVLVDYGYTDVPAAELGGDAVISSFAALPEALEGIVADGPSTLPRTIPPMQ</sequence>
<dbReference type="Gene3D" id="3.40.50.1000">
    <property type="entry name" value="HAD superfamily/HAD-like"/>
    <property type="match status" value="1"/>
</dbReference>
<dbReference type="Pfam" id="PF13419">
    <property type="entry name" value="HAD_2"/>
    <property type="match status" value="1"/>
</dbReference>
<dbReference type="PANTHER" id="PTHR43434:SF1">
    <property type="entry name" value="PHOSPHOGLYCOLATE PHOSPHATASE"/>
    <property type="match status" value="1"/>
</dbReference>